<comment type="caution">
    <text evidence="2">The sequence shown here is derived from an EMBL/GenBank/DDBJ whole genome shotgun (WGS) entry which is preliminary data.</text>
</comment>
<dbReference type="PANTHER" id="PTHR48173">
    <property type="entry name" value="GNK2-HOMOLOGOUS DOMAIN-CONTAINING PROTEIN"/>
    <property type="match status" value="1"/>
</dbReference>
<sequence>MTLQRSSPVQLRRSPPSAIFCHYTTAVFFFGIAIYSPTASISLADRGWVWVASDSDLIYGEGFASGRINLGEIEVSKISKFEFIWSSNLTQNTRKGVSFYKPVGIPDGFSTLGHYCQFNDYPLRGSVLVAREVASEPEASHVSSPVNSLPLCKPLDFTLVWSSDEGSDGNYEGCGFFWLPQPPEGYKCLGFLVTNTPQKPELDEVRCFRADLTDKCEPYRLILNTSSRLSSFPFRVWSVRPCHRGMLSRDVSIGTFFCSSYWITGEELNISCLKNLNPRLHAMPNREQIHALIEHYGPTVFFHPDEVYLPSSVSWFFEKGALLYKTGDVIGEAIDSIGSNLPGGGRNDGEFWIDLPSDNRRKSVKCGNLESAKLYVHVKPAVGGTFTDIAMWVFCPFNGPATLKVGIMNVALSKIGQHVGDWEHFTLRICNFTGELWSIYFSQHSGGEWVDAYDLEYIEGNKAIVYSSKSGHASFPHPGSYIQGSDKLGIGIRNDAFRSKFYLDSSTHYELVAAEYLGDGVVTEPCWLQFMREWGPKIVYDSRSELDKIIKRLPVMFRYSVENIFNKLPVELYGEAGPTGPKEKNNWVGDERG</sequence>
<keyword evidence="1" id="KW-1133">Transmembrane helix</keyword>
<keyword evidence="3" id="KW-1185">Reference proteome</keyword>
<keyword evidence="1" id="KW-0812">Transmembrane</keyword>
<evidence type="ECO:0000313" key="3">
    <source>
        <dbReference type="Proteomes" id="UP000323000"/>
    </source>
</evidence>
<reference evidence="3" key="1">
    <citation type="journal article" date="2019" name="Gigascience">
        <title>De novo genome assembly of the endangered Acer yangbiense, a plant species with extremely small populations endemic to Yunnan Province, China.</title>
        <authorList>
            <person name="Yang J."/>
            <person name="Wariss H.M."/>
            <person name="Tao L."/>
            <person name="Zhang R."/>
            <person name="Yun Q."/>
            <person name="Hollingsworth P."/>
            <person name="Dao Z."/>
            <person name="Luo G."/>
            <person name="Guo H."/>
            <person name="Ma Y."/>
            <person name="Sun W."/>
        </authorList>
    </citation>
    <scope>NUCLEOTIDE SEQUENCE [LARGE SCALE GENOMIC DNA]</scope>
    <source>
        <strain evidence="3">cv. Malutang</strain>
    </source>
</reference>
<protein>
    <recommendedName>
        <fullName evidence="4">Vacuolar protein sorting-associated protein 62</fullName>
    </recommendedName>
</protein>
<evidence type="ECO:0008006" key="4">
    <source>
        <dbReference type="Google" id="ProtNLM"/>
    </source>
</evidence>
<evidence type="ECO:0000313" key="2">
    <source>
        <dbReference type="EMBL" id="TXG63899.1"/>
    </source>
</evidence>
<dbReference type="Proteomes" id="UP000323000">
    <property type="component" value="Chromosome 4"/>
</dbReference>
<accession>A0A5C7I4V1</accession>
<gene>
    <name evidence="2" type="ORF">EZV62_010893</name>
</gene>
<dbReference type="OrthoDB" id="188042at2759"/>
<dbReference type="PANTHER" id="PTHR48173:SF1">
    <property type="entry name" value="VACUOLAR PROTEIN SORTING-ASSOCIATED PROTEIN 62"/>
    <property type="match status" value="1"/>
</dbReference>
<keyword evidence="1" id="KW-0472">Membrane</keyword>
<evidence type="ECO:0000256" key="1">
    <source>
        <dbReference type="SAM" id="Phobius"/>
    </source>
</evidence>
<feature type="transmembrane region" description="Helical" evidence="1">
    <location>
        <begin position="20"/>
        <end position="36"/>
    </location>
</feature>
<proteinExistence type="predicted"/>
<dbReference type="EMBL" id="VAHF01000004">
    <property type="protein sequence ID" value="TXG63899.1"/>
    <property type="molecule type" value="Genomic_DNA"/>
</dbReference>
<dbReference type="AlphaFoldDB" id="A0A5C7I4V1"/>
<dbReference type="Pfam" id="PF06101">
    <property type="entry name" value="Vps62"/>
    <property type="match status" value="1"/>
</dbReference>
<organism evidence="2 3">
    <name type="scientific">Acer yangbiense</name>
    <dbReference type="NCBI Taxonomy" id="1000413"/>
    <lineage>
        <taxon>Eukaryota</taxon>
        <taxon>Viridiplantae</taxon>
        <taxon>Streptophyta</taxon>
        <taxon>Embryophyta</taxon>
        <taxon>Tracheophyta</taxon>
        <taxon>Spermatophyta</taxon>
        <taxon>Magnoliopsida</taxon>
        <taxon>eudicotyledons</taxon>
        <taxon>Gunneridae</taxon>
        <taxon>Pentapetalae</taxon>
        <taxon>rosids</taxon>
        <taxon>malvids</taxon>
        <taxon>Sapindales</taxon>
        <taxon>Sapindaceae</taxon>
        <taxon>Hippocastanoideae</taxon>
        <taxon>Acereae</taxon>
        <taxon>Acer</taxon>
    </lineage>
</organism>
<dbReference type="InterPro" id="IPR009291">
    <property type="entry name" value="Vps62"/>
</dbReference>
<name>A0A5C7I4V1_9ROSI</name>